<dbReference type="Pfam" id="PF00392">
    <property type="entry name" value="GntR"/>
    <property type="match status" value="1"/>
</dbReference>
<dbReference type="AlphaFoldDB" id="A0A1I4HEZ3"/>
<dbReference type="OrthoDB" id="9788098at2"/>
<dbReference type="InterPro" id="IPR011711">
    <property type="entry name" value="GntR_C"/>
</dbReference>
<dbReference type="Gene3D" id="1.10.10.10">
    <property type="entry name" value="Winged helix-like DNA-binding domain superfamily/Winged helix DNA-binding domain"/>
    <property type="match status" value="1"/>
</dbReference>
<evidence type="ECO:0000313" key="6">
    <source>
        <dbReference type="Proteomes" id="UP000199550"/>
    </source>
</evidence>
<dbReference type="SUPFAM" id="SSF46785">
    <property type="entry name" value="Winged helix' DNA-binding domain"/>
    <property type="match status" value="1"/>
</dbReference>
<dbReference type="PANTHER" id="PTHR43537:SF45">
    <property type="entry name" value="GNTR FAMILY REGULATORY PROTEIN"/>
    <property type="match status" value="1"/>
</dbReference>
<evidence type="ECO:0000256" key="1">
    <source>
        <dbReference type="ARBA" id="ARBA00023015"/>
    </source>
</evidence>
<dbReference type="SUPFAM" id="SSF48008">
    <property type="entry name" value="GntR ligand-binding domain-like"/>
    <property type="match status" value="1"/>
</dbReference>
<evidence type="ECO:0000256" key="3">
    <source>
        <dbReference type="ARBA" id="ARBA00023163"/>
    </source>
</evidence>
<dbReference type="STRING" id="195913.SAMN04488004_11728"/>
<protein>
    <submittedName>
        <fullName evidence="5">Transcriptional regulator, GntR family</fullName>
    </submittedName>
</protein>
<evidence type="ECO:0000256" key="2">
    <source>
        <dbReference type="ARBA" id="ARBA00023125"/>
    </source>
</evidence>
<dbReference type="EMBL" id="FOTF01000017">
    <property type="protein sequence ID" value="SFL39966.1"/>
    <property type="molecule type" value="Genomic_DNA"/>
</dbReference>
<keyword evidence="2" id="KW-0238">DNA-binding</keyword>
<evidence type="ECO:0000313" key="5">
    <source>
        <dbReference type="EMBL" id="SFL39966.1"/>
    </source>
</evidence>
<name>A0A1I4HEZ3_9RHOB</name>
<proteinExistence type="predicted"/>
<organism evidence="5 6">
    <name type="scientific">Loktanella salsilacus</name>
    <dbReference type="NCBI Taxonomy" id="195913"/>
    <lineage>
        <taxon>Bacteria</taxon>
        <taxon>Pseudomonadati</taxon>
        <taxon>Pseudomonadota</taxon>
        <taxon>Alphaproteobacteria</taxon>
        <taxon>Rhodobacterales</taxon>
        <taxon>Roseobacteraceae</taxon>
        <taxon>Loktanella</taxon>
    </lineage>
</organism>
<dbReference type="PROSITE" id="PS50949">
    <property type="entry name" value="HTH_GNTR"/>
    <property type="match status" value="1"/>
</dbReference>
<dbReference type="Proteomes" id="UP000199550">
    <property type="component" value="Unassembled WGS sequence"/>
</dbReference>
<reference evidence="5 6" key="1">
    <citation type="submission" date="2016-10" db="EMBL/GenBank/DDBJ databases">
        <authorList>
            <person name="de Groot N.N."/>
        </authorList>
    </citation>
    <scope>NUCLEOTIDE SEQUENCE [LARGE SCALE GENOMIC DNA]</scope>
    <source>
        <strain evidence="5 6">DSM 16199</strain>
    </source>
</reference>
<dbReference type="PANTHER" id="PTHR43537">
    <property type="entry name" value="TRANSCRIPTIONAL REGULATOR, GNTR FAMILY"/>
    <property type="match status" value="1"/>
</dbReference>
<keyword evidence="6" id="KW-1185">Reference proteome</keyword>
<evidence type="ECO:0000259" key="4">
    <source>
        <dbReference type="PROSITE" id="PS50949"/>
    </source>
</evidence>
<dbReference type="Pfam" id="PF07729">
    <property type="entry name" value="FCD"/>
    <property type="match status" value="1"/>
</dbReference>
<dbReference type="SMART" id="SM00345">
    <property type="entry name" value="HTH_GNTR"/>
    <property type="match status" value="1"/>
</dbReference>
<keyword evidence="1" id="KW-0805">Transcription regulation</keyword>
<dbReference type="InterPro" id="IPR000524">
    <property type="entry name" value="Tscrpt_reg_HTH_GntR"/>
</dbReference>
<dbReference type="SMART" id="SM00895">
    <property type="entry name" value="FCD"/>
    <property type="match status" value="1"/>
</dbReference>
<dbReference type="GO" id="GO:0003677">
    <property type="term" value="F:DNA binding"/>
    <property type="evidence" value="ECO:0007669"/>
    <property type="project" value="UniProtKB-KW"/>
</dbReference>
<accession>A0A1I4HEZ3</accession>
<sequence length="229" mass="25418">MKQAAQMSYGRTAVDTVADFLFDEISTLRLLPGAKISEADVAAQFGVSRQPVRDAFSRLANMDLLLIRPQRATEVRRFSSAAIEKSRYLRRAVDLDVLRRAASLCDKAGGDRLDACIAKQQIACDAGDYATFGKHDYDFHKTLCEIAGVPFAFDIISEEKAKVDRLCLLSLSKEARMPELIEDHLLIATMVKTGQAEKAAEAGAMHLSRLDITIDTIKVRNPDYFEDES</sequence>
<dbReference type="Gene3D" id="1.20.120.530">
    <property type="entry name" value="GntR ligand-binding domain-like"/>
    <property type="match status" value="1"/>
</dbReference>
<keyword evidence="3" id="KW-0804">Transcription</keyword>
<feature type="domain" description="HTH gntR-type" evidence="4">
    <location>
        <begin position="11"/>
        <end position="78"/>
    </location>
</feature>
<gene>
    <name evidence="5" type="ORF">SAMN04488004_11728</name>
</gene>
<dbReference type="InterPro" id="IPR036390">
    <property type="entry name" value="WH_DNA-bd_sf"/>
</dbReference>
<dbReference type="InterPro" id="IPR008920">
    <property type="entry name" value="TF_FadR/GntR_C"/>
</dbReference>
<dbReference type="GO" id="GO:0003700">
    <property type="term" value="F:DNA-binding transcription factor activity"/>
    <property type="evidence" value="ECO:0007669"/>
    <property type="project" value="InterPro"/>
</dbReference>
<dbReference type="RefSeq" id="WP_090190592.1">
    <property type="nucleotide sequence ID" value="NZ_CP072991.1"/>
</dbReference>
<dbReference type="InterPro" id="IPR036388">
    <property type="entry name" value="WH-like_DNA-bd_sf"/>
</dbReference>